<accession>A0A9P1GKN3</accession>
<protein>
    <submittedName>
        <fullName evidence="2">Uncharacterized protein</fullName>
    </submittedName>
</protein>
<sequence length="601" mass="68485">MQSTAFRKKRDGKWVTRHFLMQSENWTKKMCDTAFEYAARHGLTRTNEIHGEQEAKLVLSEGFNWEEEDLEVRQSCQRLTVKDPEGRMYDDELSGLTDAQLLQRGHEAVTPEVQAANSSGSFKMSSQLTGQVNVLKDLYQKLEAFQAEAILQLCANCTRADVALNNIVVRARNVKGASAKSTPKPKASSGKKPTRKDSKGKARGSSREGLFTSRIDDPGGRPIPDEDDDLADELLVGFEEGAESACRVVRLAKVAHNRLKRKGMSDPLLAKMAKCGKSKLDSHICQNLHATARKFGKVLPVKISRVPTMYRLSRRKPKRVKCKYPVLFLSDWAECILDMGGHFFLGGKSLDEVDMFGVQLEDFWTKYQQSNPDLGFFRDVPKSDWKLSVPLAIHGDEGTLEGTSSEVPLCRDIHQRLRAWPRGLGKGHDAAILWAWLDEEIRHVPPVDLEFKDIFEVLHWSCLANNRFWHCIYTNGIWLPRSTVVELVKDGWAFVDGYITLAALCCREGWWAYQLRPKLHMMAHIVLDLQWELENEQVEYILSPSVSCTWADEDYIGKVARVSRRTHPWTAAMNTIQRTLGFYRRVWGEKFNKSYFLEGET</sequence>
<evidence type="ECO:0000256" key="1">
    <source>
        <dbReference type="SAM" id="MobiDB-lite"/>
    </source>
</evidence>
<organism evidence="2">
    <name type="scientific">Cladocopium goreaui</name>
    <dbReference type="NCBI Taxonomy" id="2562237"/>
    <lineage>
        <taxon>Eukaryota</taxon>
        <taxon>Sar</taxon>
        <taxon>Alveolata</taxon>
        <taxon>Dinophyceae</taxon>
        <taxon>Suessiales</taxon>
        <taxon>Symbiodiniaceae</taxon>
        <taxon>Cladocopium</taxon>
    </lineage>
</organism>
<keyword evidence="4" id="KW-1185">Reference proteome</keyword>
<dbReference type="AlphaFoldDB" id="A0A9P1GKN3"/>
<gene>
    <name evidence="2" type="ORF">C1SCF055_LOCUS38728</name>
</gene>
<dbReference type="OrthoDB" id="443870at2759"/>
<comment type="caution">
    <text evidence="2">The sequence shown here is derived from an EMBL/GenBank/DDBJ whole genome shotgun (WGS) entry which is preliminary data.</text>
</comment>
<dbReference type="EMBL" id="CAMXCT030006013">
    <property type="protein sequence ID" value="CAL4801094.1"/>
    <property type="molecule type" value="Genomic_DNA"/>
</dbReference>
<evidence type="ECO:0000313" key="4">
    <source>
        <dbReference type="Proteomes" id="UP001152797"/>
    </source>
</evidence>
<feature type="compositionally biased region" description="Low complexity" evidence="1">
    <location>
        <begin position="175"/>
        <end position="191"/>
    </location>
</feature>
<evidence type="ECO:0000313" key="3">
    <source>
        <dbReference type="EMBL" id="CAL4801094.1"/>
    </source>
</evidence>
<dbReference type="EMBL" id="CAMXCT020006013">
    <property type="protein sequence ID" value="CAL1167157.1"/>
    <property type="molecule type" value="Genomic_DNA"/>
</dbReference>
<feature type="region of interest" description="Disordered" evidence="1">
    <location>
        <begin position="175"/>
        <end position="226"/>
    </location>
</feature>
<proteinExistence type="predicted"/>
<name>A0A9P1GKN3_9DINO</name>
<dbReference type="Proteomes" id="UP001152797">
    <property type="component" value="Unassembled WGS sequence"/>
</dbReference>
<evidence type="ECO:0000313" key="2">
    <source>
        <dbReference type="EMBL" id="CAI4013782.1"/>
    </source>
</evidence>
<reference evidence="2" key="1">
    <citation type="submission" date="2022-10" db="EMBL/GenBank/DDBJ databases">
        <authorList>
            <person name="Chen Y."/>
            <person name="Dougan E. K."/>
            <person name="Chan C."/>
            <person name="Rhodes N."/>
            <person name="Thang M."/>
        </authorList>
    </citation>
    <scope>NUCLEOTIDE SEQUENCE</scope>
</reference>
<reference evidence="3 4" key="2">
    <citation type="submission" date="2024-05" db="EMBL/GenBank/DDBJ databases">
        <authorList>
            <person name="Chen Y."/>
            <person name="Shah S."/>
            <person name="Dougan E. K."/>
            <person name="Thang M."/>
            <person name="Chan C."/>
        </authorList>
    </citation>
    <scope>NUCLEOTIDE SEQUENCE [LARGE SCALE GENOMIC DNA]</scope>
</reference>
<dbReference type="EMBL" id="CAMXCT010006013">
    <property type="protein sequence ID" value="CAI4013782.1"/>
    <property type="molecule type" value="Genomic_DNA"/>
</dbReference>